<gene>
    <name evidence="1" type="ORF">CYU10_000536</name>
</gene>
<dbReference type="RefSeq" id="WP_238377907.1">
    <property type="nucleotide sequence ID" value="NZ_CP191279.1"/>
</dbReference>
<reference evidence="2" key="1">
    <citation type="submission" date="2016-08" db="EMBL/GenBank/DDBJ databases">
        <title>Comparative genomics of Lactococcus lactis strain WFLU12 isolated from the gastrointestinal tract of wild olive flounder (Paralichythys olivaceus).</title>
        <authorList>
            <person name="Nguyen T.L."/>
            <person name="Kim D.-H."/>
        </authorList>
    </citation>
    <scope>NUCLEOTIDE SEQUENCE [LARGE SCALE GENOMIC DNA]</scope>
    <source>
        <strain evidence="2">WFLU12</strain>
    </source>
</reference>
<evidence type="ECO:0000313" key="2">
    <source>
        <dbReference type="Proteomes" id="UP000234865"/>
    </source>
</evidence>
<sequence length="55" mass="6279">MATKSFTTDLRFNRKSATGLIKALKSSDRKVKRSTPTKVKEIKDQESIRMMFSKG</sequence>
<organism evidence="1 2">
    <name type="scientific">Lactococcus lactis subsp. lactis</name>
    <name type="common">Streptococcus lactis</name>
    <dbReference type="NCBI Taxonomy" id="1360"/>
    <lineage>
        <taxon>Bacteria</taxon>
        <taxon>Bacillati</taxon>
        <taxon>Bacillota</taxon>
        <taxon>Bacilli</taxon>
        <taxon>Lactobacillales</taxon>
        <taxon>Streptococcaceae</taxon>
        <taxon>Lactococcus</taxon>
    </lineage>
</organism>
<dbReference type="EMBL" id="PKRZ01000001">
    <property type="protein sequence ID" value="PUA16137.1"/>
    <property type="molecule type" value="Genomic_DNA"/>
</dbReference>
<protein>
    <submittedName>
        <fullName evidence="1">Uncharacterized protein</fullName>
    </submittedName>
</protein>
<accession>A0A2R7Y038</accession>
<dbReference type="Proteomes" id="UP000234865">
    <property type="component" value="Unassembled WGS sequence"/>
</dbReference>
<evidence type="ECO:0000313" key="1">
    <source>
        <dbReference type="EMBL" id="PUA16137.1"/>
    </source>
</evidence>
<name>A0A2R7Y038_LACLL</name>
<comment type="caution">
    <text evidence="1">The sequence shown here is derived from an EMBL/GenBank/DDBJ whole genome shotgun (WGS) entry which is preliminary data.</text>
</comment>
<dbReference type="AlphaFoldDB" id="A0A2R7Y038"/>
<proteinExistence type="predicted"/>